<evidence type="ECO:0000313" key="2">
    <source>
        <dbReference type="Proteomes" id="UP001239111"/>
    </source>
</evidence>
<protein>
    <submittedName>
        <fullName evidence="1">Uncharacterized protein</fullName>
    </submittedName>
</protein>
<accession>A0ACC2NZ46</accession>
<dbReference type="Proteomes" id="UP001239111">
    <property type="component" value="Chromosome 2"/>
</dbReference>
<evidence type="ECO:0000313" key="1">
    <source>
        <dbReference type="EMBL" id="KAJ8675492.1"/>
    </source>
</evidence>
<proteinExistence type="predicted"/>
<reference evidence="1" key="1">
    <citation type="submission" date="2023-04" db="EMBL/GenBank/DDBJ databases">
        <title>A chromosome-level genome assembly of the parasitoid wasp Eretmocerus hayati.</title>
        <authorList>
            <person name="Zhong Y."/>
            <person name="Liu S."/>
            <person name="Liu Y."/>
        </authorList>
    </citation>
    <scope>NUCLEOTIDE SEQUENCE</scope>
    <source>
        <strain evidence="1">ZJU_SS_LIU_2023</strain>
    </source>
</reference>
<dbReference type="EMBL" id="CM056742">
    <property type="protein sequence ID" value="KAJ8675492.1"/>
    <property type="molecule type" value="Genomic_DNA"/>
</dbReference>
<comment type="caution">
    <text evidence="1">The sequence shown here is derived from an EMBL/GenBank/DDBJ whole genome shotgun (WGS) entry which is preliminary data.</text>
</comment>
<organism evidence="1 2">
    <name type="scientific">Eretmocerus hayati</name>
    <dbReference type="NCBI Taxonomy" id="131215"/>
    <lineage>
        <taxon>Eukaryota</taxon>
        <taxon>Metazoa</taxon>
        <taxon>Ecdysozoa</taxon>
        <taxon>Arthropoda</taxon>
        <taxon>Hexapoda</taxon>
        <taxon>Insecta</taxon>
        <taxon>Pterygota</taxon>
        <taxon>Neoptera</taxon>
        <taxon>Endopterygota</taxon>
        <taxon>Hymenoptera</taxon>
        <taxon>Apocrita</taxon>
        <taxon>Proctotrupomorpha</taxon>
        <taxon>Chalcidoidea</taxon>
        <taxon>Aphelinidae</taxon>
        <taxon>Aphelininae</taxon>
        <taxon>Eretmocerus</taxon>
    </lineage>
</organism>
<sequence>MVPAGESPSGKCPIGRMASGKKDRAIQEANVILVDWSSVYTTEILGMRTFSLDAINYQKAVFATEFVAKQIGRFLREVSKSCNKPLNQWYKLHIIGHSLGAHIAGQAARYLRDVVQVQRVTGLDPAGPCFEGVNTEFKLHRSDAVFVDVIHTNCDPSRQNNFGIAEALGTVDFYPNRGNFQPICRLSSPRMNGILGSLLESSGIYRGLVDGWEIIHQSLFGAGESFNDLASNLMRRGRSLVCDHMAAIRYFIDSVETPDKKVFAVPGSSWRNGRIDKDLRRLSHAPEMCVEMGMNAERYHNARGIYFLNTTNETPGCSGN</sequence>
<gene>
    <name evidence="1" type="ORF">QAD02_011278</name>
</gene>
<keyword evidence="2" id="KW-1185">Reference proteome</keyword>
<name>A0ACC2NZ46_9HYME</name>